<reference evidence="1 2" key="1">
    <citation type="submission" date="2019-12" db="EMBL/GenBank/DDBJ databases">
        <authorList>
            <person name="Yang R."/>
        </authorList>
    </citation>
    <scope>NUCLEOTIDE SEQUENCE [LARGE SCALE GENOMIC DNA]</scope>
    <source>
        <strain evidence="1 2">DONG20-135</strain>
    </source>
</reference>
<keyword evidence="2" id="KW-1185">Reference proteome</keyword>
<organism evidence="1 2">
    <name type="scientific">Copranaerobaculum intestinale</name>
    <dbReference type="NCBI Taxonomy" id="2692629"/>
    <lineage>
        <taxon>Bacteria</taxon>
        <taxon>Bacillati</taxon>
        <taxon>Bacillota</taxon>
        <taxon>Erysipelotrichia</taxon>
        <taxon>Erysipelotrichales</taxon>
        <taxon>Erysipelotrichaceae</taxon>
        <taxon>Copranaerobaculum</taxon>
    </lineage>
</organism>
<dbReference type="SUPFAM" id="SSF81631">
    <property type="entry name" value="PAP/OAS1 substrate-binding domain"/>
    <property type="match status" value="1"/>
</dbReference>
<sequence>MRTEAEMMQLLLETAKQDTNIVGVYQNGSRANPKVQKDIFQDYDIVYVVQKTAPYIFDKTWIDRFGERLLMQDVGAEGTNAQQHEYYGWLMLFTDGNRIDLHIETISHMQAHISDESLCEILLDKQDVFPELPISSDRSFWIKKPSQTEFSQTCNEFWWCLNNVAKGIWRGDDSYAFDQLNYYVRPMLLRLLEWKAGSMQDFQCSGGKSGKYLKIYLSEHLWKRYLKTYVGYDSDLTSALLDMMTLFEEQAILVSQALHYSYHIKEGKNAQLYVRQVLSLSPDATSIFSS</sequence>
<dbReference type="Proteomes" id="UP000434036">
    <property type="component" value="Unassembled WGS sequence"/>
</dbReference>
<comment type="caution">
    <text evidence="1">The sequence shown here is derived from an EMBL/GenBank/DDBJ whole genome shotgun (WGS) entry which is preliminary data.</text>
</comment>
<reference evidence="1 2" key="2">
    <citation type="submission" date="2020-01" db="EMBL/GenBank/DDBJ databases">
        <title>Clostridiaceae sp. nov. isolated from the gut of human by culturomics.</title>
        <authorList>
            <person name="Chang Y."/>
        </authorList>
    </citation>
    <scope>NUCLEOTIDE SEQUENCE [LARGE SCALE GENOMIC DNA]</scope>
    <source>
        <strain evidence="1 2">DONG20-135</strain>
    </source>
</reference>
<dbReference type="EMBL" id="WUUQ01000001">
    <property type="protein sequence ID" value="MXQ72342.1"/>
    <property type="molecule type" value="Genomic_DNA"/>
</dbReference>
<dbReference type="Pfam" id="PF04439">
    <property type="entry name" value="Adenyl_transf"/>
    <property type="match status" value="1"/>
</dbReference>
<protein>
    <submittedName>
        <fullName evidence="1">Aminoglycoside 6-adenylyltransferase</fullName>
    </submittedName>
</protein>
<accession>A0A6N8U286</accession>
<evidence type="ECO:0000313" key="1">
    <source>
        <dbReference type="EMBL" id="MXQ72342.1"/>
    </source>
</evidence>
<dbReference type="GO" id="GO:0016779">
    <property type="term" value="F:nucleotidyltransferase activity"/>
    <property type="evidence" value="ECO:0007669"/>
    <property type="project" value="UniProtKB-KW"/>
</dbReference>
<dbReference type="InterPro" id="IPR007530">
    <property type="entry name" value="Aminoglycoside_adenylylTfrase"/>
</dbReference>
<dbReference type="Gene3D" id="3.30.460.10">
    <property type="entry name" value="Beta Polymerase, domain 2"/>
    <property type="match status" value="1"/>
</dbReference>
<keyword evidence="1" id="KW-0808">Transferase</keyword>
<evidence type="ECO:0000313" key="2">
    <source>
        <dbReference type="Proteomes" id="UP000434036"/>
    </source>
</evidence>
<dbReference type="AlphaFoldDB" id="A0A6N8U286"/>
<dbReference type="InterPro" id="IPR043519">
    <property type="entry name" value="NT_sf"/>
</dbReference>
<dbReference type="RefSeq" id="WP_160623844.1">
    <property type="nucleotide sequence ID" value="NZ_WUUQ01000001.1"/>
</dbReference>
<keyword evidence="1" id="KW-0548">Nucleotidyltransferase</keyword>
<dbReference type="SUPFAM" id="SSF81301">
    <property type="entry name" value="Nucleotidyltransferase"/>
    <property type="match status" value="1"/>
</dbReference>
<proteinExistence type="predicted"/>
<gene>
    <name evidence="1" type="ORF">GSF08_00110</name>
</gene>
<name>A0A6N8U286_9FIRM</name>
<dbReference type="Gene3D" id="1.20.120.330">
    <property type="entry name" value="Nucleotidyltransferases domain 2"/>
    <property type="match status" value="1"/>
</dbReference>